<name>A0A1G9JQ10_9ACTN</name>
<keyword evidence="6" id="KW-0863">Zinc-finger</keyword>
<keyword evidence="2" id="KW-0804">Transcription</keyword>
<sequence length="474" mass="50956">MSRGCAKYHESLSAFVDETLPPRRWSEVAYHLAGCKPCRDEVVAIRELRSALSASCSREVCAPSSLASRLEAIAGEDSSQPLYIASGPVGELPSKRRARRRRLTQSSAAALVVAMSVVVLAIILAPDPRLITDPLGEAREQFAMQTTAISVQEAVGAVLLAQNRGAKFGLADEAVVGRVPQGQALPISAEAVDALLDQAQESDVSLTGVQRVWVTNNERRFVTSDVLVDRVAGEGSNLVVLDRRGSRFMSTFLPEFRGGDVSVPARWDFFTFPTLGEVADRPAMIIEARDGDRTVSRWWLDVETGLTLRSERYDSEGRPTIVVAYDQLTVGETELPENRTQLISLSRASTGGTRGWCVGFSSCPYTLAGLPLVAYASSDGEHSMSLVYSDGIQTLTASWVDGMLLEDGPIEARAAAGLPTVTAWQAGRGVVSVATNGSPELIATAMRDLPEPAPHKDGLWVRLSSGMGRLTGLR</sequence>
<dbReference type="Pfam" id="PF03888">
    <property type="entry name" value="MucB_RseB"/>
    <property type="match status" value="1"/>
</dbReference>
<dbReference type="InterPro" id="IPR041916">
    <property type="entry name" value="Anti_sigma_zinc_sf"/>
</dbReference>
<feature type="transmembrane region" description="Helical" evidence="3">
    <location>
        <begin position="103"/>
        <end position="125"/>
    </location>
</feature>
<evidence type="ECO:0000256" key="3">
    <source>
        <dbReference type="SAM" id="Phobius"/>
    </source>
</evidence>
<gene>
    <name evidence="6" type="ORF">SAMN04488242_1381</name>
</gene>
<protein>
    <submittedName>
        <fullName evidence="6">Putative zinc-finger</fullName>
    </submittedName>
</protein>
<reference evidence="6 7" key="1">
    <citation type="submission" date="2016-10" db="EMBL/GenBank/DDBJ databases">
        <authorList>
            <person name="de Groot N.N."/>
        </authorList>
    </citation>
    <scope>NUCLEOTIDE SEQUENCE [LARGE SCALE GENOMIC DNA]</scope>
    <source>
        <strain evidence="6 7">CGMCC 1.9159</strain>
    </source>
</reference>
<evidence type="ECO:0000256" key="1">
    <source>
        <dbReference type="ARBA" id="ARBA00023015"/>
    </source>
</evidence>
<dbReference type="InterPro" id="IPR027383">
    <property type="entry name" value="Znf_put"/>
</dbReference>
<accession>A0A1G9JQ10</accession>
<keyword evidence="3" id="KW-0812">Transmembrane</keyword>
<keyword evidence="7" id="KW-1185">Reference proteome</keyword>
<evidence type="ECO:0000259" key="4">
    <source>
        <dbReference type="Pfam" id="PF03888"/>
    </source>
</evidence>
<evidence type="ECO:0000313" key="7">
    <source>
        <dbReference type="Proteomes" id="UP000199475"/>
    </source>
</evidence>
<dbReference type="Pfam" id="PF13490">
    <property type="entry name" value="zf-HC2"/>
    <property type="match status" value="1"/>
</dbReference>
<dbReference type="AlphaFoldDB" id="A0A1G9JQ10"/>
<keyword evidence="1" id="KW-0805">Transcription regulation</keyword>
<dbReference type="STRING" id="686624.SAMN04488242_1381"/>
<dbReference type="EMBL" id="FNGP01000002">
    <property type="protein sequence ID" value="SDL39295.1"/>
    <property type="molecule type" value="Genomic_DNA"/>
</dbReference>
<keyword evidence="6" id="KW-0862">Zinc</keyword>
<dbReference type="GO" id="GO:0008270">
    <property type="term" value="F:zinc ion binding"/>
    <property type="evidence" value="ECO:0007669"/>
    <property type="project" value="UniProtKB-KW"/>
</dbReference>
<keyword evidence="3" id="KW-1133">Transmembrane helix</keyword>
<dbReference type="OrthoDB" id="3743969at2"/>
<dbReference type="Proteomes" id="UP000199475">
    <property type="component" value="Unassembled WGS sequence"/>
</dbReference>
<dbReference type="Gene3D" id="1.10.10.1320">
    <property type="entry name" value="Anti-sigma factor, zinc-finger domain"/>
    <property type="match status" value="1"/>
</dbReference>
<organism evidence="6 7">
    <name type="scientific">Tessaracoccus oleiagri</name>
    <dbReference type="NCBI Taxonomy" id="686624"/>
    <lineage>
        <taxon>Bacteria</taxon>
        <taxon>Bacillati</taxon>
        <taxon>Actinomycetota</taxon>
        <taxon>Actinomycetes</taxon>
        <taxon>Propionibacteriales</taxon>
        <taxon>Propionibacteriaceae</taxon>
        <taxon>Tessaracoccus</taxon>
    </lineage>
</organism>
<dbReference type="Gene3D" id="2.50.20.10">
    <property type="entry name" value="Lipoprotein localisation LolA/LolB/LppX"/>
    <property type="match status" value="1"/>
</dbReference>
<dbReference type="RefSeq" id="WP_093250278.1">
    <property type="nucleotide sequence ID" value="NZ_FNGP01000002.1"/>
</dbReference>
<keyword evidence="3" id="KW-0472">Membrane</keyword>
<evidence type="ECO:0000259" key="5">
    <source>
        <dbReference type="Pfam" id="PF13490"/>
    </source>
</evidence>
<evidence type="ECO:0000313" key="6">
    <source>
        <dbReference type="EMBL" id="SDL39295.1"/>
    </source>
</evidence>
<keyword evidence="6" id="KW-0479">Metal-binding</keyword>
<feature type="domain" description="MucB/RseB N-terminal" evidence="4">
    <location>
        <begin position="239"/>
        <end position="332"/>
    </location>
</feature>
<proteinExistence type="predicted"/>
<dbReference type="InterPro" id="IPR033434">
    <property type="entry name" value="MucB/RseB_N"/>
</dbReference>
<feature type="domain" description="Putative zinc-finger" evidence="5">
    <location>
        <begin position="5"/>
        <end position="39"/>
    </location>
</feature>
<evidence type="ECO:0000256" key="2">
    <source>
        <dbReference type="ARBA" id="ARBA00023163"/>
    </source>
</evidence>